<dbReference type="Proteomes" id="UP001493487">
    <property type="component" value="Unassembled WGS sequence"/>
</dbReference>
<evidence type="ECO:0000313" key="2">
    <source>
        <dbReference type="Proteomes" id="UP001493487"/>
    </source>
</evidence>
<proteinExistence type="predicted"/>
<evidence type="ECO:0000313" key="1">
    <source>
        <dbReference type="EMBL" id="MEQ4486510.1"/>
    </source>
</evidence>
<accession>A0ABV1L2D2</accession>
<comment type="caution">
    <text evidence="1">The sequence shown here is derived from an EMBL/GenBank/DDBJ whole genome shotgun (WGS) entry which is preliminary data.</text>
</comment>
<reference evidence="1 2" key="1">
    <citation type="journal article" date="2023" name="Genome Announc.">
        <title>Pan-Genome Analyses of the Genus Cohnella and Proposal of the Novel Species Cohnella silvisoli sp. nov., Isolated from Forest Soil.</title>
        <authorList>
            <person name="Wang C."/>
            <person name="Mao L."/>
            <person name="Bao G."/>
            <person name="Zhu H."/>
        </authorList>
    </citation>
    <scope>NUCLEOTIDE SEQUENCE [LARGE SCALE GENOMIC DNA]</scope>
    <source>
        <strain evidence="1 2">NL03-T5-1</strain>
    </source>
</reference>
<keyword evidence="2" id="KW-1185">Reference proteome</keyword>
<gene>
    <name evidence="1" type="ORF">QJS35_29470</name>
</gene>
<dbReference type="EMBL" id="JASKHM010000022">
    <property type="protein sequence ID" value="MEQ4486510.1"/>
    <property type="molecule type" value="Genomic_DNA"/>
</dbReference>
<dbReference type="RefSeq" id="WP_232184534.1">
    <property type="nucleotide sequence ID" value="NZ_JAIOAP010000003.1"/>
</dbReference>
<organism evidence="1 2">
    <name type="scientific">Cohnella silvisoli</name>
    <dbReference type="NCBI Taxonomy" id="2873699"/>
    <lineage>
        <taxon>Bacteria</taxon>
        <taxon>Bacillati</taxon>
        <taxon>Bacillota</taxon>
        <taxon>Bacilli</taxon>
        <taxon>Bacillales</taxon>
        <taxon>Paenibacillaceae</taxon>
        <taxon>Cohnella</taxon>
    </lineage>
</organism>
<sequence length="104" mass="10885">MNCTIALGRQAVPLERKAAEMFADRFRVRSGREANVCDEGEGEGEGEEAGGAQGECLIVVGTPASSGAIREAVANSELDLPSSLGTEGFVLRSRQIAARPASFM</sequence>
<name>A0ABV1L2D2_9BACL</name>
<protein>
    <submittedName>
        <fullName evidence="1">Uncharacterized protein</fullName>
    </submittedName>
</protein>